<dbReference type="EMBL" id="HACG01032035">
    <property type="protein sequence ID" value="CEK78900.1"/>
    <property type="molecule type" value="Transcribed_RNA"/>
</dbReference>
<reference evidence="1" key="1">
    <citation type="submission" date="2014-12" db="EMBL/GenBank/DDBJ databases">
        <title>Insight into the proteome of Arion vulgaris.</title>
        <authorList>
            <person name="Aradska J."/>
            <person name="Bulat T."/>
            <person name="Smidak R."/>
            <person name="Sarate P."/>
            <person name="Gangsoo J."/>
            <person name="Sialana F."/>
            <person name="Bilban M."/>
            <person name="Lubec G."/>
        </authorList>
    </citation>
    <scope>NUCLEOTIDE SEQUENCE</scope>
    <source>
        <tissue evidence="1">Skin</tissue>
    </source>
</reference>
<proteinExistence type="predicted"/>
<name>A0A0B7AG44_9EUPU</name>
<gene>
    <name evidence="1" type="primary">ORF112481</name>
</gene>
<accession>A0A0B7AG44</accession>
<dbReference type="AlphaFoldDB" id="A0A0B7AG44"/>
<evidence type="ECO:0000313" key="1">
    <source>
        <dbReference type="EMBL" id="CEK78900.1"/>
    </source>
</evidence>
<organism evidence="1">
    <name type="scientific">Arion vulgaris</name>
    <dbReference type="NCBI Taxonomy" id="1028688"/>
    <lineage>
        <taxon>Eukaryota</taxon>
        <taxon>Metazoa</taxon>
        <taxon>Spiralia</taxon>
        <taxon>Lophotrochozoa</taxon>
        <taxon>Mollusca</taxon>
        <taxon>Gastropoda</taxon>
        <taxon>Heterobranchia</taxon>
        <taxon>Euthyneura</taxon>
        <taxon>Panpulmonata</taxon>
        <taxon>Eupulmonata</taxon>
        <taxon>Stylommatophora</taxon>
        <taxon>Helicina</taxon>
        <taxon>Arionoidea</taxon>
        <taxon>Arionidae</taxon>
        <taxon>Arion</taxon>
    </lineage>
</organism>
<protein>
    <submittedName>
        <fullName evidence="1">Uncharacterized protein</fullName>
    </submittedName>
</protein>
<sequence length="60" mass="6899">MILSPKMTILESMISADRGRPRRRWVQDVINKLNMTAADARHVTRDRNSFRATVIGANFL</sequence>